<dbReference type="InterPro" id="IPR013155">
    <property type="entry name" value="M/V/L/I-tRNA-synth_anticd-bd"/>
</dbReference>
<evidence type="ECO:0000256" key="10">
    <source>
        <dbReference type="ARBA" id="ARBA00048359"/>
    </source>
</evidence>
<sequence length="1055" mass="117894">MSPVDNPDNSPAHDATMVAPTRLLRASWSSTLRLPKSTFPPRPLPAFTAEYLRRCTDKHYAWQQSARSAPDANGKTPTTFTLHDGPPYANGPLHVGHALNKITKDLICRFQVGQGKKVSYIPGWDCHGLPIEIKALQAQKKDLTRTDPVSVREAATELATNTIEKQKQGFKEWAVMGDWDNAYKTMEKGFEIRQLEVFKKMFEAGLIYRQFKPVYWSPSSRTALAEAELEYDENHKSLAAFVRFPVHVTKELKDGALSSITEPVNVVIWTTTPWTLPANRAIAVHKDMLYNVVQDPEKRNEKTIIAASRVEEYQKMLGRDLVVVLSGLRGSDLADQLSYENPFQKANGLQPILHADFVTDSSGTGLVHMAPGHGMDDYHACGALGIDAFAPVDDAGAFTKEAFPEQPELLEGLAVSDLKKTGSNAILNYLDKLNLLRAKHNYRHKYPIDWRTKQPVIVRATAQWFANVDNIKEGAMKAIANVNFMPGTGRSRLESFIQGRSQWCISRQRAWGVPIPALYKVDKDGQLEAAMDAETIQHIINVIKERGIDAWWTDAQDDPAWKPQHLDGFFVRGRDTMDVWFDSGTSWSMLPPRDDQPVADVYFEGTDQHRGWFQSSLLTHVATQPLKNGSVKAPYKTLITHGFTLDSDGRKMSKSLGNVIGPAQIMSGELLPPVKRKKQKGVKQAEPKGAAPTYDAMGSDALRLWVASSDYTRDVTIGQPVLMSVNQALHKYRVTFKWLLGVLSLPSCPPLYSSFSEVRNELVGQRDLEASQAPLKNLADRLAVHRLAKVSHDVHGYYAKYEFFKGVNLINRYITNDLSAFYFETLKDRIYTGHKADCQELQKVLGLIYYELLQMLAPVCPLLVEEAWDYAPEALKSNSVHPARATWTPLPRADFETQTFLSESQTYIDRVNTALKAAQERLRADKKLGSSLECAVAIHSGSGSPCPWFASHFSKALSTSGAKAGPEALSPGQRDELAGLFVVSGVDLVWTPEMKKSGESYAEEERFVADEEKGWRGSVVVYQAPAEKCPRCWRYQKEGDNDLCGRCEEVTQDEA</sequence>
<dbReference type="PRINTS" id="PR00984">
    <property type="entry name" value="TRNASYNTHILE"/>
</dbReference>
<evidence type="ECO:0000259" key="14">
    <source>
        <dbReference type="Pfam" id="PF08264"/>
    </source>
</evidence>
<dbReference type="InterPro" id="IPR001412">
    <property type="entry name" value="aa-tRNA-synth_I_CS"/>
</dbReference>
<evidence type="ECO:0000256" key="8">
    <source>
        <dbReference type="ARBA" id="ARBA00023146"/>
    </source>
</evidence>
<comment type="catalytic activity">
    <reaction evidence="10">
        <text>tRNA(Ile) + L-isoleucine + ATP = L-isoleucyl-tRNA(Ile) + AMP + diphosphate</text>
        <dbReference type="Rhea" id="RHEA:11060"/>
        <dbReference type="Rhea" id="RHEA-COMP:9666"/>
        <dbReference type="Rhea" id="RHEA-COMP:9695"/>
        <dbReference type="ChEBI" id="CHEBI:30616"/>
        <dbReference type="ChEBI" id="CHEBI:33019"/>
        <dbReference type="ChEBI" id="CHEBI:58045"/>
        <dbReference type="ChEBI" id="CHEBI:78442"/>
        <dbReference type="ChEBI" id="CHEBI:78528"/>
        <dbReference type="ChEBI" id="CHEBI:456215"/>
        <dbReference type="EC" id="6.1.1.5"/>
    </reaction>
</comment>
<dbReference type="GO" id="GO:0002161">
    <property type="term" value="F:aminoacyl-tRNA deacylase activity"/>
    <property type="evidence" value="ECO:0007669"/>
    <property type="project" value="InterPro"/>
</dbReference>
<gene>
    <name evidence="15" type="ORF">P171DRAFT_435408</name>
</gene>
<dbReference type="CDD" id="cd07960">
    <property type="entry name" value="Anticodon_Ia_Ile_BEm"/>
    <property type="match status" value="1"/>
</dbReference>
<feature type="domain" description="Aminoacyl-tRNA synthetase class Ia" evidence="13">
    <location>
        <begin position="72"/>
        <end position="717"/>
    </location>
</feature>
<dbReference type="InterPro" id="IPR014729">
    <property type="entry name" value="Rossmann-like_a/b/a_fold"/>
</dbReference>
<feature type="domain" description="Methionyl/Valyl/Leucyl/Isoleucyl-tRNA synthetase anticodon-binding" evidence="14">
    <location>
        <begin position="780"/>
        <end position="937"/>
    </location>
</feature>
<dbReference type="InterPro" id="IPR009080">
    <property type="entry name" value="tRNAsynth_Ia_anticodon-bd"/>
</dbReference>
<dbReference type="InterPro" id="IPR033708">
    <property type="entry name" value="Anticodon_Ile_BEm"/>
</dbReference>
<proteinExistence type="inferred from homology"/>
<dbReference type="AlphaFoldDB" id="A0A9P4PAY0"/>
<protein>
    <recommendedName>
        <fullName evidence="11">Isoleucine--tRNA ligase, mitochondrial</fullName>
        <ecNumber evidence="3">6.1.1.5</ecNumber>
    </recommendedName>
    <alternativeName>
        <fullName evidence="9">Isoleucyl-tRNA synthetase</fullName>
    </alternativeName>
</protein>
<dbReference type="InterPro" id="IPR009008">
    <property type="entry name" value="Val/Leu/Ile-tRNA-synth_edit"/>
</dbReference>
<comment type="caution">
    <text evidence="15">The sequence shown here is derived from an EMBL/GenBank/DDBJ whole genome shotgun (WGS) entry which is preliminary data.</text>
</comment>
<evidence type="ECO:0000259" key="13">
    <source>
        <dbReference type="Pfam" id="PF00133"/>
    </source>
</evidence>
<dbReference type="Gene3D" id="1.10.730.20">
    <property type="match status" value="1"/>
</dbReference>
<dbReference type="NCBIfam" id="TIGR00392">
    <property type="entry name" value="ileS"/>
    <property type="match status" value="1"/>
</dbReference>
<dbReference type="InterPro" id="IPR002300">
    <property type="entry name" value="aa-tRNA-synth_Ia"/>
</dbReference>
<dbReference type="SUPFAM" id="SSF47323">
    <property type="entry name" value="Anticodon-binding domain of a subclass of class I aminoacyl-tRNA synthetases"/>
    <property type="match status" value="1"/>
</dbReference>
<evidence type="ECO:0000256" key="12">
    <source>
        <dbReference type="RuleBase" id="RU363035"/>
    </source>
</evidence>
<dbReference type="GO" id="GO:0032543">
    <property type="term" value="P:mitochondrial translation"/>
    <property type="evidence" value="ECO:0007669"/>
    <property type="project" value="TreeGrafter"/>
</dbReference>
<evidence type="ECO:0000256" key="7">
    <source>
        <dbReference type="ARBA" id="ARBA00022917"/>
    </source>
</evidence>
<dbReference type="GO" id="GO:0006428">
    <property type="term" value="P:isoleucyl-tRNA aminoacylation"/>
    <property type="evidence" value="ECO:0007669"/>
    <property type="project" value="InterPro"/>
</dbReference>
<keyword evidence="6 12" id="KW-0067">ATP-binding</keyword>
<evidence type="ECO:0000256" key="3">
    <source>
        <dbReference type="ARBA" id="ARBA00013165"/>
    </source>
</evidence>
<dbReference type="GO" id="GO:0004822">
    <property type="term" value="F:isoleucine-tRNA ligase activity"/>
    <property type="evidence" value="ECO:0007669"/>
    <property type="project" value="UniProtKB-EC"/>
</dbReference>
<evidence type="ECO:0000256" key="2">
    <source>
        <dbReference type="ARBA" id="ARBA00005594"/>
    </source>
</evidence>
<evidence type="ECO:0000313" key="16">
    <source>
        <dbReference type="Proteomes" id="UP000799764"/>
    </source>
</evidence>
<evidence type="ECO:0000313" key="15">
    <source>
        <dbReference type="EMBL" id="KAF2440625.1"/>
    </source>
</evidence>
<keyword evidence="5 12" id="KW-0547">Nucleotide-binding</keyword>
<dbReference type="PROSITE" id="PS00178">
    <property type="entry name" value="AA_TRNA_LIGASE_I"/>
    <property type="match status" value="1"/>
</dbReference>
<evidence type="ECO:0000256" key="6">
    <source>
        <dbReference type="ARBA" id="ARBA00022840"/>
    </source>
</evidence>
<dbReference type="PANTHER" id="PTHR42765">
    <property type="entry name" value="SOLEUCYL-TRNA SYNTHETASE"/>
    <property type="match status" value="1"/>
</dbReference>
<dbReference type="Proteomes" id="UP000799764">
    <property type="component" value="Unassembled WGS sequence"/>
</dbReference>
<evidence type="ECO:0000256" key="9">
    <source>
        <dbReference type="ARBA" id="ARBA00032665"/>
    </source>
</evidence>
<evidence type="ECO:0000256" key="4">
    <source>
        <dbReference type="ARBA" id="ARBA00022598"/>
    </source>
</evidence>
<dbReference type="InterPro" id="IPR002301">
    <property type="entry name" value="Ile-tRNA-ligase"/>
</dbReference>
<keyword evidence="4 12" id="KW-0436">Ligase</keyword>
<dbReference type="Gene3D" id="1.10.10.830">
    <property type="entry name" value="Ile-tRNA synthetase CP2 domain-like"/>
    <property type="match status" value="1"/>
</dbReference>
<dbReference type="SUPFAM" id="SSF52374">
    <property type="entry name" value="Nucleotidylyl transferase"/>
    <property type="match status" value="1"/>
</dbReference>
<name>A0A9P4PAY0_9PLEO</name>
<comment type="subcellular location">
    <subcellularLocation>
        <location evidence="1">Mitochondrion</location>
    </subcellularLocation>
</comment>
<accession>A0A9P4PAY0</accession>
<dbReference type="EMBL" id="MU001507">
    <property type="protein sequence ID" value="KAF2440625.1"/>
    <property type="molecule type" value="Genomic_DNA"/>
</dbReference>
<dbReference type="EC" id="6.1.1.5" evidence="3"/>
<keyword evidence="8 12" id="KW-0030">Aminoacyl-tRNA synthetase</keyword>
<keyword evidence="7 12" id="KW-0648">Protein biosynthesis</keyword>
<dbReference type="GO" id="GO:0005739">
    <property type="term" value="C:mitochondrion"/>
    <property type="evidence" value="ECO:0007669"/>
    <property type="project" value="UniProtKB-SubCell"/>
</dbReference>
<reference evidence="15" key="1">
    <citation type="journal article" date="2020" name="Stud. Mycol.">
        <title>101 Dothideomycetes genomes: a test case for predicting lifestyles and emergence of pathogens.</title>
        <authorList>
            <person name="Haridas S."/>
            <person name="Albert R."/>
            <person name="Binder M."/>
            <person name="Bloem J."/>
            <person name="Labutti K."/>
            <person name="Salamov A."/>
            <person name="Andreopoulos B."/>
            <person name="Baker S."/>
            <person name="Barry K."/>
            <person name="Bills G."/>
            <person name="Bluhm B."/>
            <person name="Cannon C."/>
            <person name="Castanera R."/>
            <person name="Culley D."/>
            <person name="Daum C."/>
            <person name="Ezra D."/>
            <person name="Gonzalez J."/>
            <person name="Henrissat B."/>
            <person name="Kuo A."/>
            <person name="Liang C."/>
            <person name="Lipzen A."/>
            <person name="Lutzoni F."/>
            <person name="Magnuson J."/>
            <person name="Mondo S."/>
            <person name="Nolan M."/>
            <person name="Ohm R."/>
            <person name="Pangilinan J."/>
            <person name="Park H.-J."/>
            <person name="Ramirez L."/>
            <person name="Alfaro M."/>
            <person name="Sun H."/>
            <person name="Tritt A."/>
            <person name="Yoshinaga Y."/>
            <person name="Zwiers L.-H."/>
            <person name="Turgeon B."/>
            <person name="Goodwin S."/>
            <person name="Spatafora J."/>
            <person name="Crous P."/>
            <person name="Grigoriev I."/>
        </authorList>
    </citation>
    <scope>NUCLEOTIDE SEQUENCE</scope>
    <source>
        <strain evidence="15">CBS 690.94</strain>
    </source>
</reference>
<evidence type="ECO:0000256" key="11">
    <source>
        <dbReference type="ARBA" id="ARBA00068280"/>
    </source>
</evidence>
<dbReference type="Gene3D" id="3.90.740.10">
    <property type="entry name" value="Valyl/Leucyl/Isoleucyl-tRNA synthetase, editing domain"/>
    <property type="match status" value="1"/>
</dbReference>
<dbReference type="Pfam" id="PF00133">
    <property type="entry name" value="tRNA-synt_1"/>
    <property type="match status" value="1"/>
</dbReference>
<organism evidence="15 16">
    <name type="scientific">Karstenula rhodostoma CBS 690.94</name>
    <dbReference type="NCBI Taxonomy" id="1392251"/>
    <lineage>
        <taxon>Eukaryota</taxon>
        <taxon>Fungi</taxon>
        <taxon>Dikarya</taxon>
        <taxon>Ascomycota</taxon>
        <taxon>Pezizomycotina</taxon>
        <taxon>Dothideomycetes</taxon>
        <taxon>Pleosporomycetidae</taxon>
        <taxon>Pleosporales</taxon>
        <taxon>Massarineae</taxon>
        <taxon>Didymosphaeriaceae</taxon>
        <taxon>Karstenula</taxon>
    </lineage>
</organism>
<keyword evidence="16" id="KW-1185">Reference proteome</keyword>
<dbReference type="InterPro" id="IPR050081">
    <property type="entry name" value="Ile-tRNA_ligase"/>
</dbReference>
<evidence type="ECO:0000256" key="5">
    <source>
        <dbReference type="ARBA" id="ARBA00022741"/>
    </source>
</evidence>
<comment type="similarity">
    <text evidence="2 12">Belongs to the class-I aminoacyl-tRNA synthetase family.</text>
</comment>
<dbReference type="FunFam" id="3.40.50.620:FF:000111">
    <property type="entry name" value="Mitochondrial isoleucyl-tRNA synthetase"/>
    <property type="match status" value="1"/>
</dbReference>
<dbReference type="GO" id="GO:0005524">
    <property type="term" value="F:ATP binding"/>
    <property type="evidence" value="ECO:0007669"/>
    <property type="project" value="UniProtKB-KW"/>
</dbReference>
<evidence type="ECO:0000256" key="1">
    <source>
        <dbReference type="ARBA" id="ARBA00004173"/>
    </source>
</evidence>
<dbReference type="Gene3D" id="3.40.50.620">
    <property type="entry name" value="HUPs"/>
    <property type="match status" value="2"/>
</dbReference>
<dbReference type="PANTHER" id="PTHR42765:SF1">
    <property type="entry name" value="ISOLEUCINE--TRNA LIGASE, MITOCHONDRIAL"/>
    <property type="match status" value="1"/>
</dbReference>
<dbReference type="SUPFAM" id="SSF50677">
    <property type="entry name" value="ValRS/IleRS/LeuRS editing domain"/>
    <property type="match status" value="1"/>
</dbReference>
<dbReference type="Pfam" id="PF08264">
    <property type="entry name" value="Anticodon_1"/>
    <property type="match status" value="1"/>
</dbReference>
<dbReference type="GO" id="GO:0000049">
    <property type="term" value="F:tRNA binding"/>
    <property type="evidence" value="ECO:0007669"/>
    <property type="project" value="InterPro"/>
</dbReference>
<dbReference type="OrthoDB" id="10264412at2759"/>